<proteinExistence type="predicted"/>
<reference evidence="3 4" key="1">
    <citation type="submission" date="2021-01" db="EMBL/GenBank/DDBJ databases">
        <title>Genome sequencing of Joostella atrarenae M1-2 (= KCTC 23194).</title>
        <authorList>
            <person name="Zakaria M.R."/>
            <person name="Lam M.Q."/>
            <person name="Chong C.S."/>
        </authorList>
    </citation>
    <scope>NUCLEOTIDE SEQUENCE [LARGE SCALE GENOMIC DNA]</scope>
    <source>
        <strain evidence="3 4">M1-2</strain>
    </source>
</reference>
<evidence type="ECO:0000313" key="3">
    <source>
        <dbReference type="EMBL" id="MCF8713705.1"/>
    </source>
</evidence>
<dbReference type="SUPFAM" id="SSF56601">
    <property type="entry name" value="beta-lactamase/transpeptidase-like"/>
    <property type="match status" value="1"/>
</dbReference>
<dbReference type="Gene3D" id="3.40.710.10">
    <property type="entry name" value="DD-peptidase/beta-lactamase superfamily"/>
    <property type="match status" value="1"/>
</dbReference>
<dbReference type="PANTHER" id="PTHR43283:SF7">
    <property type="entry name" value="BETA-LACTAMASE-RELATED DOMAIN-CONTAINING PROTEIN"/>
    <property type="match status" value="1"/>
</dbReference>
<dbReference type="InterPro" id="IPR012338">
    <property type="entry name" value="Beta-lactam/transpept-like"/>
</dbReference>
<comment type="caution">
    <text evidence="3">The sequence shown here is derived from an EMBL/GenBank/DDBJ whole genome shotgun (WGS) entry which is preliminary data.</text>
</comment>
<dbReference type="InterPro" id="IPR050789">
    <property type="entry name" value="Diverse_Enzym_Activities"/>
</dbReference>
<keyword evidence="3" id="KW-0378">Hydrolase</keyword>
<organism evidence="3 4">
    <name type="scientific">Joostella atrarenae</name>
    <dbReference type="NCBI Taxonomy" id="679257"/>
    <lineage>
        <taxon>Bacteria</taxon>
        <taxon>Pseudomonadati</taxon>
        <taxon>Bacteroidota</taxon>
        <taxon>Flavobacteriia</taxon>
        <taxon>Flavobacteriales</taxon>
        <taxon>Flavobacteriaceae</taxon>
        <taxon>Joostella</taxon>
    </lineage>
</organism>
<dbReference type="PANTHER" id="PTHR43283">
    <property type="entry name" value="BETA-LACTAMASE-RELATED"/>
    <property type="match status" value="1"/>
</dbReference>
<evidence type="ECO:0000313" key="4">
    <source>
        <dbReference type="Proteomes" id="UP000829517"/>
    </source>
</evidence>
<keyword evidence="1" id="KW-1133">Transmembrane helix</keyword>
<dbReference type="GO" id="GO:0016787">
    <property type="term" value="F:hydrolase activity"/>
    <property type="evidence" value="ECO:0007669"/>
    <property type="project" value="UniProtKB-KW"/>
</dbReference>
<dbReference type="Proteomes" id="UP000829517">
    <property type="component" value="Unassembled WGS sequence"/>
</dbReference>
<gene>
    <name evidence="3" type="ORF">JM658_02605</name>
</gene>
<accession>A0ABS9IZV4</accession>
<name>A0ABS9IZV4_9FLAO</name>
<feature type="domain" description="Beta-lactamase-related" evidence="2">
    <location>
        <begin position="166"/>
        <end position="428"/>
    </location>
</feature>
<dbReference type="InterPro" id="IPR001466">
    <property type="entry name" value="Beta-lactam-related"/>
</dbReference>
<sequence>MRNFKRFALFTIILICLLFISVVYFNYPKLNIISGFSAKNMCSCVFNDGRSQQFTRNNDNNFAPVNLANNKINKTANSVTASVYGLKSRTAIYREGLGCVLLPINADVEKIKSAKAPIRNTERINRPYPYGDLQQKDTFFSNIDYEQIDEIVNASFDNNEIQKTRSVLVIYKNQIIAEKYADSLNKDSKLLGWSMTKSIMATLYGILQYEGKLNVNDPTNIKAWQNDERAKITYNDLLHMSSGLAWNEDYATISDVTKMLFLTDNMGKVQEEKLAEAAPNKQWNYSSGTTNLLSSLLRKEFNSYEEYLNFPYQKLIDRIGMKSMFIETDAAGTYVGSSYGWATTRDWGKFGLLYLHNGNWDGDQLFDKNWSDYVAEPAPNSDGLYGAHFWLNTPDKMPHAPMDTYYADGFQGQRVYIVPSKDLVVVRMGLASGDAFDFDWFLGGISKGIN</sequence>
<dbReference type="Pfam" id="PF00144">
    <property type="entry name" value="Beta-lactamase"/>
    <property type="match status" value="1"/>
</dbReference>
<feature type="transmembrane region" description="Helical" evidence="1">
    <location>
        <begin position="7"/>
        <end position="27"/>
    </location>
</feature>
<evidence type="ECO:0000256" key="1">
    <source>
        <dbReference type="SAM" id="Phobius"/>
    </source>
</evidence>
<keyword evidence="1" id="KW-0812">Transmembrane</keyword>
<keyword evidence="1" id="KW-0472">Membrane</keyword>
<dbReference type="EMBL" id="JAETXX010000001">
    <property type="protein sequence ID" value="MCF8713705.1"/>
    <property type="molecule type" value="Genomic_DNA"/>
</dbReference>
<keyword evidence="4" id="KW-1185">Reference proteome</keyword>
<evidence type="ECO:0000259" key="2">
    <source>
        <dbReference type="Pfam" id="PF00144"/>
    </source>
</evidence>
<protein>
    <submittedName>
        <fullName evidence="3">Serine hydrolase</fullName>
    </submittedName>
</protein>